<sequence length="39" mass="4520">EFVEIESSIEDDNESSNEDNNESSNEDDNELFETHSKKI</sequence>
<organism evidence="2 3">
    <name type="scientific">Gigaspora margarita</name>
    <dbReference type="NCBI Taxonomy" id="4874"/>
    <lineage>
        <taxon>Eukaryota</taxon>
        <taxon>Fungi</taxon>
        <taxon>Fungi incertae sedis</taxon>
        <taxon>Mucoromycota</taxon>
        <taxon>Glomeromycotina</taxon>
        <taxon>Glomeromycetes</taxon>
        <taxon>Diversisporales</taxon>
        <taxon>Gigasporaceae</taxon>
        <taxon>Gigaspora</taxon>
    </lineage>
</organism>
<accession>A0ABN7VLR7</accession>
<dbReference type="Proteomes" id="UP000789901">
    <property type="component" value="Unassembled WGS sequence"/>
</dbReference>
<feature type="region of interest" description="Disordered" evidence="1">
    <location>
        <begin position="1"/>
        <end position="39"/>
    </location>
</feature>
<gene>
    <name evidence="2" type="ORF">GMARGA_LOCUS20186</name>
</gene>
<keyword evidence="3" id="KW-1185">Reference proteome</keyword>
<evidence type="ECO:0000256" key="1">
    <source>
        <dbReference type="SAM" id="MobiDB-lite"/>
    </source>
</evidence>
<reference evidence="2 3" key="1">
    <citation type="submission" date="2021-06" db="EMBL/GenBank/DDBJ databases">
        <authorList>
            <person name="Kallberg Y."/>
            <person name="Tangrot J."/>
            <person name="Rosling A."/>
        </authorList>
    </citation>
    <scope>NUCLEOTIDE SEQUENCE [LARGE SCALE GENOMIC DNA]</scope>
    <source>
        <strain evidence="2 3">120-4 pot B 10/14</strain>
    </source>
</reference>
<protein>
    <submittedName>
        <fullName evidence="2">40743_t:CDS:1</fullName>
    </submittedName>
</protein>
<name>A0ABN7VLR7_GIGMA</name>
<feature type="non-terminal residue" evidence="2">
    <location>
        <position position="1"/>
    </location>
</feature>
<dbReference type="EMBL" id="CAJVQB010017468">
    <property type="protein sequence ID" value="CAG8784372.1"/>
    <property type="molecule type" value="Genomic_DNA"/>
</dbReference>
<feature type="compositionally biased region" description="Acidic residues" evidence="1">
    <location>
        <begin position="1"/>
        <end position="31"/>
    </location>
</feature>
<evidence type="ECO:0000313" key="3">
    <source>
        <dbReference type="Proteomes" id="UP000789901"/>
    </source>
</evidence>
<proteinExistence type="predicted"/>
<comment type="caution">
    <text evidence="2">The sequence shown here is derived from an EMBL/GenBank/DDBJ whole genome shotgun (WGS) entry which is preliminary data.</text>
</comment>
<evidence type="ECO:0000313" key="2">
    <source>
        <dbReference type="EMBL" id="CAG8784372.1"/>
    </source>
</evidence>